<feature type="compositionally biased region" description="Low complexity" evidence="13">
    <location>
        <begin position="576"/>
        <end position="591"/>
    </location>
</feature>
<evidence type="ECO:0000256" key="11">
    <source>
        <dbReference type="ARBA" id="ARBA00049244"/>
    </source>
</evidence>
<evidence type="ECO:0000256" key="5">
    <source>
        <dbReference type="ARBA" id="ARBA00022723"/>
    </source>
</evidence>
<accession>A0A6H1TYF9</accession>
<dbReference type="InterPro" id="IPR054506">
    <property type="entry name" value="DnaA_N-like_STI"/>
</dbReference>
<evidence type="ECO:0000256" key="8">
    <source>
        <dbReference type="ARBA" id="ARBA00022840"/>
    </source>
</evidence>
<dbReference type="Pfam" id="PF23007">
    <property type="entry name" value="DnaA_N-like_STI"/>
    <property type="match status" value="1"/>
</dbReference>
<evidence type="ECO:0000256" key="7">
    <source>
        <dbReference type="ARBA" id="ARBA00022833"/>
    </source>
</evidence>
<keyword evidence="3 12" id="KW-0548">Nucleotidyltransferase</keyword>
<dbReference type="Pfam" id="PF12169">
    <property type="entry name" value="DNA_pol3_gamma3"/>
    <property type="match status" value="1"/>
</dbReference>
<dbReference type="InterPro" id="IPR045085">
    <property type="entry name" value="HLD_clamp_pol_III_gamma_tau"/>
</dbReference>
<keyword evidence="5" id="KW-0479">Metal-binding</keyword>
<keyword evidence="10" id="KW-0175">Coiled coil</keyword>
<feature type="compositionally biased region" description="Pro residues" evidence="13">
    <location>
        <begin position="403"/>
        <end position="415"/>
    </location>
</feature>
<evidence type="ECO:0000256" key="10">
    <source>
        <dbReference type="ARBA" id="ARBA00023054"/>
    </source>
</evidence>
<dbReference type="InterPro" id="IPR012763">
    <property type="entry name" value="DNA_pol_III_sug/sutau_N"/>
</dbReference>
<gene>
    <name evidence="12" type="primary">dnaX</name>
    <name evidence="15" type="ORF">HCG48_12180</name>
</gene>
<dbReference type="GO" id="GO:0009360">
    <property type="term" value="C:DNA polymerase III complex"/>
    <property type="evidence" value="ECO:0007669"/>
    <property type="project" value="InterPro"/>
</dbReference>
<dbReference type="SUPFAM" id="SSF52540">
    <property type="entry name" value="P-loop containing nucleoside triphosphate hydrolases"/>
    <property type="match status" value="1"/>
</dbReference>
<evidence type="ECO:0000256" key="2">
    <source>
        <dbReference type="ARBA" id="ARBA00022679"/>
    </source>
</evidence>
<evidence type="ECO:0000256" key="6">
    <source>
        <dbReference type="ARBA" id="ARBA00022741"/>
    </source>
</evidence>
<dbReference type="NCBIfam" id="NF004046">
    <property type="entry name" value="PRK05563.1"/>
    <property type="match status" value="1"/>
</dbReference>
<dbReference type="Gene3D" id="1.10.8.60">
    <property type="match status" value="1"/>
</dbReference>
<keyword evidence="8 12" id="KW-0067">ATP-binding</keyword>
<evidence type="ECO:0000256" key="9">
    <source>
        <dbReference type="ARBA" id="ARBA00022932"/>
    </source>
</evidence>
<dbReference type="Gene3D" id="1.20.272.10">
    <property type="match status" value="1"/>
</dbReference>
<dbReference type="FunFam" id="3.40.50.300:FF:000014">
    <property type="entry name" value="DNA polymerase III subunit gamma/tau"/>
    <property type="match status" value="1"/>
</dbReference>
<feature type="region of interest" description="Disordered" evidence="13">
    <location>
        <begin position="520"/>
        <end position="591"/>
    </location>
</feature>
<keyword evidence="9 12" id="KW-0239">DNA-directed DNA polymerase</keyword>
<feature type="compositionally biased region" description="Acidic residues" evidence="13">
    <location>
        <begin position="662"/>
        <end position="674"/>
    </location>
</feature>
<proteinExistence type="inferred from homology"/>
<organism evidence="15 16">
    <name type="scientific">Oxynema aestuarii AP17</name>
    <dbReference type="NCBI Taxonomy" id="2064643"/>
    <lineage>
        <taxon>Bacteria</taxon>
        <taxon>Bacillati</taxon>
        <taxon>Cyanobacteriota</taxon>
        <taxon>Cyanophyceae</taxon>
        <taxon>Oscillatoriophycideae</taxon>
        <taxon>Oscillatoriales</taxon>
        <taxon>Oscillatoriaceae</taxon>
        <taxon>Oxynema</taxon>
        <taxon>Oxynema aestuarii</taxon>
    </lineage>
</organism>
<dbReference type="KEGG" id="oxy:HCG48_12180"/>
<evidence type="ECO:0000313" key="16">
    <source>
        <dbReference type="Proteomes" id="UP000500857"/>
    </source>
</evidence>
<evidence type="ECO:0000256" key="13">
    <source>
        <dbReference type="SAM" id="MobiDB-lite"/>
    </source>
</evidence>
<comment type="subunit">
    <text evidence="12">DNA polymerase III contains a core (composed of alpha, epsilon and theta chains) that associates with a tau subunit. This core dimerizes to form the POLIII' complex. PolIII' associates with the gamma complex (composed of gamma, delta, delta', psi and chi chains) and with the beta chain to form the complete DNA polymerase III complex.</text>
</comment>
<dbReference type="InterPro" id="IPR003593">
    <property type="entry name" value="AAA+_ATPase"/>
</dbReference>
<name>A0A6H1TYF9_9CYAN</name>
<dbReference type="RefSeq" id="WP_168569400.1">
    <property type="nucleotide sequence ID" value="NZ_CP051167.1"/>
</dbReference>
<dbReference type="GO" id="GO:0003887">
    <property type="term" value="F:DNA-directed DNA polymerase activity"/>
    <property type="evidence" value="ECO:0007669"/>
    <property type="project" value="UniProtKB-KW"/>
</dbReference>
<dbReference type="CDD" id="cd00009">
    <property type="entry name" value="AAA"/>
    <property type="match status" value="1"/>
</dbReference>
<dbReference type="GO" id="GO:0006261">
    <property type="term" value="P:DNA-templated DNA replication"/>
    <property type="evidence" value="ECO:0007669"/>
    <property type="project" value="TreeGrafter"/>
</dbReference>
<feature type="domain" description="AAA+ ATPase" evidence="14">
    <location>
        <begin position="37"/>
        <end position="181"/>
    </location>
</feature>
<dbReference type="InterPro" id="IPR022754">
    <property type="entry name" value="DNA_pol_III_gamma-3"/>
</dbReference>
<dbReference type="Pfam" id="PF13177">
    <property type="entry name" value="DNA_pol3_delta2"/>
    <property type="match status" value="1"/>
</dbReference>
<evidence type="ECO:0000256" key="4">
    <source>
        <dbReference type="ARBA" id="ARBA00022705"/>
    </source>
</evidence>
<dbReference type="GO" id="GO:0046872">
    <property type="term" value="F:metal ion binding"/>
    <property type="evidence" value="ECO:0007669"/>
    <property type="project" value="UniProtKB-KW"/>
</dbReference>
<protein>
    <recommendedName>
        <fullName evidence="12">DNA polymerase III subunit gamma/tau</fullName>
        <ecNumber evidence="12">2.7.7.7</ecNumber>
    </recommendedName>
</protein>
<dbReference type="Proteomes" id="UP000500857">
    <property type="component" value="Chromosome"/>
</dbReference>
<dbReference type="CDD" id="cd18137">
    <property type="entry name" value="HLD_clamp_pol_III_gamma_tau"/>
    <property type="match status" value="1"/>
</dbReference>
<sequence>MSYEPLHHKYRPQTFADLVGQEAIAATLTHAIRQQKIAPAYLFAGPRGTGKTSSARILAKSLNCLNSDRPTDRPCGTCEACRTIARGTALDTIEIDAASNTGVDNIRDLIERAQFAPVQCRHKVYIIDECHMLSTAAFNSLLKTLEEPPEHVVFVLATTDPQRVLPTIISRCQRFDFRRIPVEATVAHLQQIARQENILIDEDALVTVAQLSQGGLRDAESLLDQLSLSDEQVSVERVWNLVGAVPERDLLQLLEAIAADDGRAVLDRVRELMERGREPLVVLQNLARFYRDLLVAKTAPDRQDLVAMTADTWQRLCEFAARHTEVGVILAGQQHLAKSEAQIKNTTQPRLWLEVALLGLLPSATVQGRPFAIAPNVAPAAPPASPAPVARPPEEAPPSARSSPPPPPPPPPPAVRPDNGKASPVPEAPAASAEAHVVDRNLDEFWHSILDRIDNPSLQALLRQHSQLLEFEGNIARVGIASPPLQQIVNTKLDLLESFCAKILDRRVKVKLEVCKINKSKEQKARGSAPAPPSPAAREPNPSSASPVTPAPPMETPRSPSRYPTQTPATERRNPRPTATPAATSSASAIAHNGFEDEVTVAAKRLAEFFQGELVNLDEDWEIESVGEGRSPLVAEDEDVPEGASPPVAEEDPVPKPGIPDPELDDNPFGEYDF</sequence>
<dbReference type="AlphaFoldDB" id="A0A6H1TYF9"/>
<evidence type="ECO:0000256" key="12">
    <source>
        <dbReference type="RuleBase" id="RU364063"/>
    </source>
</evidence>
<dbReference type="EMBL" id="CP051167">
    <property type="protein sequence ID" value="QIZ71246.1"/>
    <property type="molecule type" value="Genomic_DNA"/>
</dbReference>
<comment type="catalytic activity">
    <reaction evidence="11 12">
        <text>DNA(n) + a 2'-deoxyribonucleoside 5'-triphosphate = DNA(n+1) + diphosphate</text>
        <dbReference type="Rhea" id="RHEA:22508"/>
        <dbReference type="Rhea" id="RHEA-COMP:17339"/>
        <dbReference type="Rhea" id="RHEA-COMP:17340"/>
        <dbReference type="ChEBI" id="CHEBI:33019"/>
        <dbReference type="ChEBI" id="CHEBI:61560"/>
        <dbReference type="ChEBI" id="CHEBI:173112"/>
        <dbReference type="EC" id="2.7.7.7"/>
    </reaction>
</comment>
<dbReference type="InterPro" id="IPR008921">
    <property type="entry name" value="DNA_pol3_clamp-load_cplx_C"/>
</dbReference>
<feature type="region of interest" description="Disordered" evidence="13">
    <location>
        <begin position="379"/>
        <end position="432"/>
    </location>
</feature>
<keyword evidence="2 12" id="KW-0808">Transferase</keyword>
<comment type="function">
    <text evidence="12">DNA polymerase III is a complex, multichain enzyme responsible for most of the replicative synthesis in bacteria. This DNA polymerase also exhibits 3' to 5' exonuclease activity.</text>
</comment>
<dbReference type="SMART" id="SM00382">
    <property type="entry name" value="AAA"/>
    <property type="match status" value="1"/>
</dbReference>
<keyword evidence="16" id="KW-1185">Reference proteome</keyword>
<evidence type="ECO:0000256" key="3">
    <source>
        <dbReference type="ARBA" id="ARBA00022695"/>
    </source>
</evidence>
<feature type="compositionally biased region" description="Pro residues" evidence="13">
    <location>
        <begin position="380"/>
        <end position="391"/>
    </location>
</feature>
<feature type="region of interest" description="Disordered" evidence="13">
    <location>
        <begin position="627"/>
        <end position="674"/>
    </location>
</feature>
<dbReference type="EC" id="2.7.7.7" evidence="12"/>
<dbReference type="InterPro" id="IPR050238">
    <property type="entry name" value="DNA_Rep/Repair_Clamp_Loader"/>
</dbReference>
<dbReference type="Pfam" id="PF22608">
    <property type="entry name" value="DNAX_ATPase_lid"/>
    <property type="match status" value="1"/>
</dbReference>
<evidence type="ECO:0000313" key="15">
    <source>
        <dbReference type="EMBL" id="QIZ71246.1"/>
    </source>
</evidence>
<comment type="similarity">
    <text evidence="1 12">Belongs to the DnaX/STICHEL family.</text>
</comment>
<evidence type="ECO:0000256" key="1">
    <source>
        <dbReference type="ARBA" id="ARBA00006360"/>
    </source>
</evidence>
<dbReference type="GO" id="GO:0003677">
    <property type="term" value="F:DNA binding"/>
    <property type="evidence" value="ECO:0007669"/>
    <property type="project" value="InterPro"/>
</dbReference>
<feature type="compositionally biased region" description="Low complexity" evidence="13">
    <location>
        <begin position="536"/>
        <end position="548"/>
    </location>
</feature>
<dbReference type="PANTHER" id="PTHR11669">
    <property type="entry name" value="REPLICATION FACTOR C / DNA POLYMERASE III GAMMA-TAU SUBUNIT"/>
    <property type="match status" value="1"/>
</dbReference>
<keyword evidence="7" id="KW-0862">Zinc</keyword>
<keyword evidence="4 12" id="KW-0235">DNA replication</keyword>
<dbReference type="GO" id="GO:0005524">
    <property type="term" value="F:ATP binding"/>
    <property type="evidence" value="ECO:0007669"/>
    <property type="project" value="UniProtKB-KW"/>
</dbReference>
<reference evidence="15 16" key="1">
    <citation type="submission" date="2020-04" db="EMBL/GenBank/DDBJ databases">
        <authorList>
            <person name="Basu S."/>
            <person name="Maruthanayagam V."/>
            <person name="Chakraborty S."/>
            <person name="Pramanik A."/>
            <person name="Mukherjee J."/>
            <person name="Brink B."/>
        </authorList>
    </citation>
    <scope>NUCLEOTIDE SEQUENCE [LARGE SCALE GENOMIC DNA]</scope>
    <source>
        <strain evidence="15 16">AP17</strain>
    </source>
</reference>
<dbReference type="NCBIfam" id="TIGR02397">
    <property type="entry name" value="dnaX_nterm"/>
    <property type="match status" value="1"/>
</dbReference>
<dbReference type="Gene3D" id="3.40.50.300">
    <property type="entry name" value="P-loop containing nucleotide triphosphate hydrolases"/>
    <property type="match status" value="1"/>
</dbReference>
<feature type="compositionally biased region" description="Low complexity" evidence="13">
    <location>
        <begin position="422"/>
        <end position="432"/>
    </location>
</feature>
<dbReference type="FunFam" id="1.10.8.60:FF:000013">
    <property type="entry name" value="DNA polymerase III subunit gamma/tau"/>
    <property type="match status" value="1"/>
</dbReference>
<dbReference type="SUPFAM" id="SSF48019">
    <property type="entry name" value="post-AAA+ oligomerization domain-like"/>
    <property type="match status" value="1"/>
</dbReference>
<dbReference type="PANTHER" id="PTHR11669:SF0">
    <property type="entry name" value="PROTEIN STICHEL-LIKE 2"/>
    <property type="match status" value="1"/>
</dbReference>
<evidence type="ECO:0000259" key="14">
    <source>
        <dbReference type="SMART" id="SM00382"/>
    </source>
</evidence>
<dbReference type="NCBIfam" id="NF011510">
    <property type="entry name" value="PRK14948.1"/>
    <property type="match status" value="1"/>
</dbReference>
<keyword evidence="6 12" id="KW-0547">Nucleotide-binding</keyword>
<dbReference type="InterPro" id="IPR027417">
    <property type="entry name" value="P-loop_NTPase"/>
</dbReference>